<proteinExistence type="predicted"/>
<comment type="caution">
    <text evidence="1">The sequence shown here is derived from an EMBL/GenBank/DDBJ whole genome shotgun (WGS) entry which is preliminary data.</text>
</comment>
<name>A0A5B7EJF2_PORTR</name>
<dbReference type="EMBL" id="VSRR010002779">
    <property type="protein sequence ID" value="MPC33183.1"/>
    <property type="molecule type" value="Genomic_DNA"/>
</dbReference>
<sequence>MDMKIDSLGEWCPAMMTLTSGQCHMPVVAKGELPCSTHPPTPCPYRHETLPTGCCVMATLPKAVS</sequence>
<dbReference type="Proteomes" id="UP000324222">
    <property type="component" value="Unassembled WGS sequence"/>
</dbReference>
<gene>
    <name evidence="1" type="ORF">E2C01_026526</name>
</gene>
<reference evidence="1 2" key="1">
    <citation type="submission" date="2019-05" db="EMBL/GenBank/DDBJ databases">
        <title>Another draft genome of Portunus trituberculatus and its Hox gene families provides insights of decapod evolution.</title>
        <authorList>
            <person name="Jeong J.-H."/>
            <person name="Song I."/>
            <person name="Kim S."/>
            <person name="Choi T."/>
            <person name="Kim D."/>
            <person name="Ryu S."/>
            <person name="Kim W."/>
        </authorList>
    </citation>
    <scope>NUCLEOTIDE SEQUENCE [LARGE SCALE GENOMIC DNA]</scope>
    <source>
        <tissue evidence="1">Muscle</tissue>
    </source>
</reference>
<organism evidence="1 2">
    <name type="scientific">Portunus trituberculatus</name>
    <name type="common">Swimming crab</name>
    <name type="synonym">Neptunus trituberculatus</name>
    <dbReference type="NCBI Taxonomy" id="210409"/>
    <lineage>
        <taxon>Eukaryota</taxon>
        <taxon>Metazoa</taxon>
        <taxon>Ecdysozoa</taxon>
        <taxon>Arthropoda</taxon>
        <taxon>Crustacea</taxon>
        <taxon>Multicrustacea</taxon>
        <taxon>Malacostraca</taxon>
        <taxon>Eumalacostraca</taxon>
        <taxon>Eucarida</taxon>
        <taxon>Decapoda</taxon>
        <taxon>Pleocyemata</taxon>
        <taxon>Brachyura</taxon>
        <taxon>Eubrachyura</taxon>
        <taxon>Portunoidea</taxon>
        <taxon>Portunidae</taxon>
        <taxon>Portuninae</taxon>
        <taxon>Portunus</taxon>
    </lineage>
</organism>
<protein>
    <submittedName>
        <fullName evidence="1">Uncharacterized protein</fullName>
    </submittedName>
</protein>
<accession>A0A5B7EJF2</accession>
<dbReference type="AlphaFoldDB" id="A0A5B7EJF2"/>
<evidence type="ECO:0000313" key="1">
    <source>
        <dbReference type="EMBL" id="MPC33183.1"/>
    </source>
</evidence>
<evidence type="ECO:0000313" key="2">
    <source>
        <dbReference type="Proteomes" id="UP000324222"/>
    </source>
</evidence>
<keyword evidence="2" id="KW-1185">Reference proteome</keyword>